<feature type="compositionally biased region" description="Gly residues" evidence="1">
    <location>
        <begin position="182"/>
        <end position="191"/>
    </location>
</feature>
<evidence type="ECO:0000313" key="3">
    <source>
        <dbReference type="Proteomes" id="UP001305647"/>
    </source>
</evidence>
<reference evidence="2" key="2">
    <citation type="submission" date="2023-05" db="EMBL/GenBank/DDBJ databases">
        <authorList>
            <consortium name="Lawrence Berkeley National Laboratory"/>
            <person name="Steindorff A."/>
            <person name="Hensen N."/>
            <person name="Bonometti L."/>
            <person name="Westerberg I."/>
            <person name="Brannstrom I.O."/>
            <person name="Guillou S."/>
            <person name="Cros-Aarteil S."/>
            <person name="Calhoun S."/>
            <person name="Haridas S."/>
            <person name="Kuo A."/>
            <person name="Mondo S."/>
            <person name="Pangilinan J."/>
            <person name="Riley R."/>
            <person name="Labutti K."/>
            <person name="Andreopoulos B."/>
            <person name="Lipzen A."/>
            <person name="Chen C."/>
            <person name="Yanf M."/>
            <person name="Daum C."/>
            <person name="Ng V."/>
            <person name="Clum A."/>
            <person name="Ohm R."/>
            <person name="Martin F."/>
            <person name="Silar P."/>
            <person name="Natvig D."/>
            <person name="Lalanne C."/>
            <person name="Gautier V."/>
            <person name="Ament-Velasquez S.L."/>
            <person name="Kruys A."/>
            <person name="Hutchinson M.I."/>
            <person name="Powell A.J."/>
            <person name="Barry K."/>
            <person name="Miller A.N."/>
            <person name="Grigoriev I.V."/>
            <person name="Debuchy R."/>
            <person name="Gladieux P."/>
            <person name="Thoren M.H."/>
            <person name="Johannesson H."/>
        </authorList>
    </citation>
    <scope>NUCLEOTIDE SEQUENCE</scope>
    <source>
        <strain evidence="2">CBS 757.83</strain>
    </source>
</reference>
<evidence type="ECO:0000313" key="2">
    <source>
        <dbReference type="EMBL" id="KAK4104424.1"/>
    </source>
</evidence>
<feature type="region of interest" description="Disordered" evidence="1">
    <location>
        <begin position="11"/>
        <end position="41"/>
    </location>
</feature>
<feature type="region of interest" description="Disordered" evidence="1">
    <location>
        <begin position="169"/>
        <end position="191"/>
    </location>
</feature>
<reference evidence="2" key="1">
    <citation type="journal article" date="2023" name="Mol. Phylogenet. Evol.">
        <title>Genome-scale phylogeny and comparative genomics of the fungal order Sordariales.</title>
        <authorList>
            <person name="Hensen N."/>
            <person name="Bonometti L."/>
            <person name="Westerberg I."/>
            <person name="Brannstrom I.O."/>
            <person name="Guillou S."/>
            <person name="Cros-Aarteil S."/>
            <person name="Calhoun S."/>
            <person name="Haridas S."/>
            <person name="Kuo A."/>
            <person name="Mondo S."/>
            <person name="Pangilinan J."/>
            <person name="Riley R."/>
            <person name="LaButti K."/>
            <person name="Andreopoulos B."/>
            <person name="Lipzen A."/>
            <person name="Chen C."/>
            <person name="Yan M."/>
            <person name="Daum C."/>
            <person name="Ng V."/>
            <person name="Clum A."/>
            <person name="Steindorff A."/>
            <person name="Ohm R.A."/>
            <person name="Martin F."/>
            <person name="Silar P."/>
            <person name="Natvig D.O."/>
            <person name="Lalanne C."/>
            <person name="Gautier V."/>
            <person name="Ament-Velasquez S.L."/>
            <person name="Kruys A."/>
            <person name="Hutchinson M.I."/>
            <person name="Powell A.J."/>
            <person name="Barry K."/>
            <person name="Miller A.N."/>
            <person name="Grigoriev I.V."/>
            <person name="Debuchy R."/>
            <person name="Gladieux P."/>
            <person name="Hiltunen Thoren M."/>
            <person name="Johannesson H."/>
        </authorList>
    </citation>
    <scope>NUCLEOTIDE SEQUENCE</scope>
    <source>
        <strain evidence="2">CBS 757.83</strain>
    </source>
</reference>
<gene>
    <name evidence="2" type="ORF">N658DRAFT_177557</name>
</gene>
<dbReference type="EMBL" id="MU863626">
    <property type="protein sequence ID" value="KAK4104424.1"/>
    <property type="molecule type" value="Genomic_DNA"/>
</dbReference>
<accession>A0AAN6Q6H1</accession>
<proteinExistence type="predicted"/>
<evidence type="ECO:0000256" key="1">
    <source>
        <dbReference type="SAM" id="MobiDB-lite"/>
    </source>
</evidence>
<dbReference type="Proteomes" id="UP001305647">
    <property type="component" value="Unassembled WGS sequence"/>
</dbReference>
<name>A0AAN6Q6H1_9PEZI</name>
<sequence length="191" mass="21489">MISHRIQLISQRSLSEPRGSRDQGVLRNTGSPWKLGPGGQREDQQLINSQRNCRSVEQPQFDRFYSALLVARSLQDTAGSNTAFQRNLAARGVKAHHDELLCHCLHHHDRGIFSARLYSGTIQHTPFTYFLAVFLIWTADRWESAESIYMRLRSIGSWTWAQLQQRVAGADTRHGGSSQDGSNGGDTGRNV</sequence>
<keyword evidence="3" id="KW-1185">Reference proteome</keyword>
<protein>
    <submittedName>
        <fullName evidence="2">Uncharacterized protein</fullName>
    </submittedName>
</protein>
<organism evidence="2 3">
    <name type="scientific">Parathielavia hyrcaniae</name>
    <dbReference type="NCBI Taxonomy" id="113614"/>
    <lineage>
        <taxon>Eukaryota</taxon>
        <taxon>Fungi</taxon>
        <taxon>Dikarya</taxon>
        <taxon>Ascomycota</taxon>
        <taxon>Pezizomycotina</taxon>
        <taxon>Sordariomycetes</taxon>
        <taxon>Sordariomycetidae</taxon>
        <taxon>Sordariales</taxon>
        <taxon>Chaetomiaceae</taxon>
        <taxon>Parathielavia</taxon>
    </lineage>
</organism>
<comment type="caution">
    <text evidence="2">The sequence shown here is derived from an EMBL/GenBank/DDBJ whole genome shotgun (WGS) entry which is preliminary data.</text>
</comment>
<dbReference type="AlphaFoldDB" id="A0AAN6Q6H1"/>